<organism evidence="2 3">
    <name type="scientific">Actinomadura chibensis</name>
    <dbReference type="NCBI Taxonomy" id="392828"/>
    <lineage>
        <taxon>Bacteria</taxon>
        <taxon>Bacillati</taxon>
        <taxon>Actinomycetota</taxon>
        <taxon>Actinomycetes</taxon>
        <taxon>Streptosporangiales</taxon>
        <taxon>Thermomonosporaceae</taxon>
        <taxon>Actinomadura</taxon>
    </lineage>
</organism>
<evidence type="ECO:0000313" key="2">
    <source>
        <dbReference type="EMBL" id="TYB44934.1"/>
    </source>
</evidence>
<accession>A0A5D0NLB9</accession>
<protein>
    <submittedName>
        <fullName evidence="2">Hemerythrin domain-containing protein</fullName>
    </submittedName>
</protein>
<dbReference type="Proteomes" id="UP000323380">
    <property type="component" value="Unassembled WGS sequence"/>
</dbReference>
<comment type="caution">
    <text evidence="2">The sequence shown here is derived from an EMBL/GenBank/DDBJ whole genome shotgun (WGS) entry which is preliminary data.</text>
</comment>
<keyword evidence="3" id="KW-1185">Reference proteome</keyword>
<evidence type="ECO:0000313" key="3">
    <source>
        <dbReference type="Proteomes" id="UP000323380"/>
    </source>
</evidence>
<dbReference type="Gene3D" id="1.20.120.520">
    <property type="entry name" value="nmb1532 protein domain like"/>
    <property type="match status" value="1"/>
</dbReference>
<dbReference type="EMBL" id="VSFG01000004">
    <property type="protein sequence ID" value="TYB44934.1"/>
    <property type="molecule type" value="Genomic_DNA"/>
</dbReference>
<dbReference type="InterPro" id="IPR012312">
    <property type="entry name" value="Hemerythrin-like"/>
</dbReference>
<dbReference type="STRING" id="1220554.GCA_001552135_02813"/>
<evidence type="ECO:0000259" key="1">
    <source>
        <dbReference type="Pfam" id="PF01814"/>
    </source>
</evidence>
<dbReference type="RefSeq" id="WP_067890522.1">
    <property type="nucleotide sequence ID" value="NZ_VSFG01000004.1"/>
</dbReference>
<name>A0A5D0NLB9_9ACTN</name>
<dbReference type="PANTHER" id="PTHR35585">
    <property type="entry name" value="HHE DOMAIN PROTEIN (AFU_ORTHOLOGUE AFUA_4G00730)"/>
    <property type="match status" value="1"/>
</dbReference>
<sequence>MRTTPADARTTEDVIDLLRAQHGRIRDLFDQVMNTEGEERTAAFRELVRLLAVHETAEEEIVHPMARRLPGGDGIVDDRLAEEREAKELLSELDGMDTEDPRFLKSIDKLRVDVLTHARAEERYEFDRLKDQFSPAQLKGFAAAVRAAEATAPTHPHPGTESATKNMLAGPMVAMVDRVRDMIRDARDKG</sequence>
<dbReference type="Pfam" id="PF01814">
    <property type="entry name" value="Hemerythrin"/>
    <property type="match status" value="1"/>
</dbReference>
<dbReference type="AlphaFoldDB" id="A0A5D0NLB9"/>
<gene>
    <name evidence="2" type="ORF">FXF69_22680</name>
</gene>
<reference evidence="2 3" key="1">
    <citation type="submission" date="2019-08" db="EMBL/GenBank/DDBJ databases">
        <title>Actinomadura sp. nov. CYP1-5 isolated from mountain soil.</title>
        <authorList>
            <person name="Songsumanus A."/>
            <person name="Kuncharoen N."/>
            <person name="Kudo T."/>
            <person name="Yuki M."/>
            <person name="Igarashi Y."/>
            <person name="Tanasupawat S."/>
        </authorList>
    </citation>
    <scope>NUCLEOTIDE SEQUENCE [LARGE SCALE GENOMIC DNA]</scope>
    <source>
        <strain evidence="2 3">JCM 14158</strain>
    </source>
</reference>
<dbReference type="CDD" id="cd12108">
    <property type="entry name" value="Hr-like"/>
    <property type="match status" value="1"/>
</dbReference>
<dbReference type="PANTHER" id="PTHR35585:SF1">
    <property type="entry name" value="HHE DOMAIN PROTEIN (AFU_ORTHOLOGUE AFUA_4G00730)"/>
    <property type="match status" value="1"/>
</dbReference>
<proteinExistence type="predicted"/>
<feature type="domain" description="Hemerythrin-like" evidence="1">
    <location>
        <begin position="14"/>
        <end position="127"/>
    </location>
</feature>